<evidence type="ECO:0000256" key="8">
    <source>
        <dbReference type="SAM" id="MobiDB-lite"/>
    </source>
</evidence>
<dbReference type="Gene3D" id="3.40.1280.30">
    <property type="match status" value="1"/>
</dbReference>
<evidence type="ECO:0000256" key="1">
    <source>
        <dbReference type="ARBA" id="ARBA00004141"/>
    </source>
</evidence>
<evidence type="ECO:0000256" key="3">
    <source>
        <dbReference type="ARBA" id="ARBA00022679"/>
    </source>
</evidence>
<feature type="transmembrane region" description="Helical" evidence="9">
    <location>
        <begin position="614"/>
        <end position="635"/>
    </location>
</feature>
<feature type="compositionally biased region" description="Basic and acidic residues" evidence="8">
    <location>
        <begin position="52"/>
        <end position="72"/>
    </location>
</feature>
<dbReference type="Gene3D" id="1.20.1070.10">
    <property type="entry name" value="Rhodopsin 7-helix transmembrane proteins"/>
    <property type="match status" value="1"/>
</dbReference>
<evidence type="ECO:0000259" key="11">
    <source>
        <dbReference type="PROSITE" id="PS51675"/>
    </source>
</evidence>
<keyword evidence="7 9" id="KW-0472">Membrane</keyword>
<dbReference type="GO" id="GO:0008168">
    <property type="term" value="F:methyltransferase activity"/>
    <property type="evidence" value="ECO:0007669"/>
    <property type="project" value="UniProtKB-KW"/>
</dbReference>
<keyword evidence="3" id="KW-0808">Transferase</keyword>
<dbReference type="InterPro" id="IPR038459">
    <property type="entry name" value="MT_TRM10-typ_sf"/>
</dbReference>
<dbReference type="PRINTS" id="PR00249">
    <property type="entry name" value="GPCRSECRETIN"/>
</dbReference>
<proteinExistence type="predicted"/>
<keyword evidence="5 9" id="KW-0812">Transmembrane</keyword>
<organism evidence="12 13">
    <name type="scientific">Brachionus calyciflorus</name>
    <dbReference type="NCBI Taxonomy" id="104777"/>
    <lineage>
        <taxon>Eukaryota</taxon>
        <taxon>Metazoa</taxon>
        <taxon>Spiralia</taxon>
        <taxon>Gnathifera</taxon>
        <taxon>Rotifera</taxon>
        <taxon>Eurotatoria</taxon>
        <taxon>Monogononta</taxon>
        <taxon>Pseudotrocha</taxon>
        <taxon>Ploima</taxon>
        <taxon>Brachionidae</taxon>
        <taxon>Brachionus</taxon>
    </lineage>
</organism>
<dbReference type="GO" id="GO:0005654">
    <property type="term" value="C:nucleoplasm"/>
    <property type="evidence" value="ECO:0007669"/>
    <property type="project" value="TreeGrafter"/>
</dbReference>
<evidence type="ECO:0000256" key="2">
    <source>
        <dbReference type="ARBA" id="ARBA00022603"/>
    </source>
</evidence>
<dbReference type="EMBL" id="CAJNOC010001920">
    <property type="protein sequence ID" value="CAF0900558.1"/>
    <property type="molecule type" value="Genomic_DNA"/>
</dbReference>
<name>A0A813ZJV1_9BILA</name>
<keyword evidence="13" id="KW-1185">Reference proteome</keyword>
<evidence type="ECO:0000256" key="5">
    <source>
        <dbReference type="ARBA" id="ARBA00022692"/>
    </source>
</evidence>
<dbReference type="GO" id="GO:0002939">
    <property type="term" value="P:tRNA N1-guanine methylation"/>
    <property type="evidence" value="ECO:0007669"/>
    <property type="project" value="TreeGrafter"/>
</dbReference>
<feature type="compositionally biased region" description="Polar residues" evidence="8">
    <location>
        <begin position="12"/>
        <end position="27"/>
    </location>
</feature>
<feature type="region of interest" description="Disordered" evidence="8">
    <location>
        <begin position="1"/>
        <end position="82"/>
    </location>
</feature>
<dbReference type="PROSITE" id="PS51675">
    <property type="entry name" value="SAM_MT_TRM10"/>
    <property type="match status" value="1"/>
</dbReference>
<dbReference type="PANTHER" id="PTHR13563">
    <property type="entry name" value="TRNA (GUANINE-9-) METHYLTRANSFERASE"/>
    <property type="match status" value="1"/>
</dbReference>
<keyword evidence="6 9" id="KW-1133">Transmembrane helix</keyword>
<evidence type="ECO:0000256" key="9">
    <source>
        <dbReference type="SAM" id="Phobius"/>
    </source>
</evidence>
<comment type="caution">
    <text evidence="12">The sequence shown here is derived from an EMBL/GenBank/DDBJ whole genome shotgun (WGS) entry which is preliminary data.</text>
</comment>
<feature type="transmembrane region" description="Helical" evidence="9">
    <location>
        <begin position="696"/>
        <end position="722"/>
    </location>
</feature>
<evidence type="ECO:0000259" key="10">
    <source>
        <dbReference type="PROSITE" id="PS50261"/>
    </source>
</evidence>
<dbReference type="CDD" id="cd15039">
    <property type="entry name" value="7tmB3_Methuselah-like"/>
    <property type="match status" value="1"/>
</dbReference>
<keyword evidence="2" id="KW-0489">Methyltransferase</keyword>
<dbReference type="OrthoDB" id="278300at2759"/>
<evidence type="ECO:0000256" key="4">
    <source>
        <dbReference type="ARBA" id="ARBA00022691"/>
    </source>
</evidence>
<dbReference type="GO" id="GO:0007166">
    <property type="term" value="P:cell surface receptor signaling pathway"/>
    <property type="evidence" value="ECO:0007669"/>
    <property type="project" value="InterPro"/>
</dbReference>
<feature type="domain" description="SAM-dependent MTase TRM10-type" evidence="11">
    <location>
        <begin position="95"/>
        <end position="300"/>
    </location>
</feature>
<feature type="transmembrane region" description="Helical" evidence="9">
    <location>
        <begin position="839"/>
        <end position="862"/>
    </location>
</feature>
<dbReference type="GO" id="GO:0000049">
    <property type="term" value="F:tRNA binding"/>
    <property type="evidence" value="ECO:0007669"/>
    <property type="project" value="TreeGrafter"/>
</dbReference>
<reference evidence="12" key="1">
    <citation type="submission" date="2021-02" db="EMBL/GenBank/DDBJ databases">
        <authorList>
            <person name="Nowell W R."/>
        </authorList>
    </citation>
    <scope>NUCLEOTIDE SEQUENCE</scope>
    <source>
        <strain evidence="12">Ploen Becks lab</strain>
    </source>
</reference>
<dbReference type="InterPro" id="IPR028564">
    <property type="entry name" value="MT_TRM10-typ"/>
</dbReference>
<feature type="domain" description="G-protein coupled receptors family 2 profile 2" evidence="10">
    <location>
        <begin position="612"/>
        <end position="892"/>
    </location>
</feature>
<dbReference type="AlphaFoldDB" id="A0A813ZJV1"/>
<feature type="transmembrane region" description="Helical" evidence="9">
    <location>
        <begin position="743"/>
        <end position="765"/>
    </location>
</feature>
<dbReference type="InterPro" id="IPR017981">
    <property type="entry name" value="GPCR_2-like_7TM"/>
</dbReference>
<evidence type="ECO:0000256" key="6">
    <source>
        <dbReference type="ARBA" id="ARBA00022989"/>
    </source>
</evidence>
<dbReference type="GO" id="GO:0004930">
    <property type="term" value="F:G protein-coupled receptor activity"/>
    <property type="evidence" value="ECO:0007669"/>
    <property type="project" value="InterPro"/>
</dbReference>
<feature type="transmembrane region" description="Helical" evidence="9">
    <location>
        <begin position="785"/>
        <end position="809"/>
    </location>
</feature>
<feature type="transmembrane region" description="Helical" evidence="9">
    <location>
        <begin position="868"/>
        <end position="890"/>
    </location>
</feature>
<protein>
    <recommendedName>
        <fullName evidence="14">tRNA (guanine(9)-N(1))-methyltransferase</fullName>
    </recommendedName>
</protein>
<dbReference type="GO" id="GO:0016020">
    <property type="term" value="C:membrane"/>
    <property type="evidence" value="ECO:0007669"/>
    <property type="project" value="UniProtKB-SubCell"/>
</dbReference>
<dbReference type="PROSITE" id="PS50261">
    <property type="entry name" value="G_PROTEIN_RECEP_F2_4"/>
    <property type="match status" value="1"/>
</dbReference>
<dbReference type="InterPro" id="IPR007356">
    <property type="entry name" value="tRNA_m1G_MeTrfase_euk"/>
</dbReference>
<evidence type="ECO:0000313" key="12">
    <source>
        <dbReference type="EMBL" id="CAF0900558.1"/>
    </source>
</evidence>
<feature type="transmembrane region" description="Helical" evidence="9">
    <location>
        <begin position="647"/>
        <end position="668"/>
    </location>
</feature>
<evidence type="ECO:0000256" key="7">
    <source>
        <dbReference type="ARBA" id="ARBA00023136"/>
    </source>
</evidence>
<dbReference type="Pfam" id="PF00002">
    <property type="entry name" value="7tm_2"/>
    <property type="match status" value="1"/>
</dbReference>
<sequence length="935" mass="109584">MNENQVEKNQEDSSNIQNNEHQINTNVSKRKRSRTEKKYEKYQNRLKNYKLKQAEKKRLKPEQEPEPKEPKTVNHHSGPKTFLNRRELREKLAEKLNQVYKEPQNSLKICIDCSFSDKMSSKEKSRLAKQIGRCYATNKSLNSPVHLTLCNLDQKSEFYKDLCRVNDGFDKYILDKTEQVLIDKFKDNKDNLCYLSPDAEEFLDSVDTEKIYVIGGLVDETVNKKVTLKKCNELKIKTYALPIEKYMIKKISDQDENKCFTYNKILAINQVFDILANYHQDKDWLKAFDSWLLDAWIVKAIFTFSIRQTWIKLRDNFKIVGTASINSWSKICNDFCNHFTYPNYPMNCFCTECQTFDDCCQNYGTKQAKNPTNYKCNSRIDNSNYIYTIGECPKNYDKIKIKKKCENINDTFLPYLIPVFSPETNLFFKNIYCAQCNVKDLKNITLFSIESKNDLDEKSITFNQLNNFINGDYMNSSYFDIFFIPPKNSNPRYCQMPVKTCPTNYSDKTIIEYCHNYTAYRYSFLGTTYKNEHCAFCNDENIDVLQCVSPIRYTSFVSSLQILFDLSNLNDELTINFNISLNNVKIDYNKTLKLENLNDEKCNLMLDEDNVKKYLTIIGQLVSILSLIILLFIYIRNKLHQNLPGKILIMLSLSLIFSQIFFLTSMYLTKSYIEKKFINSASCQINIENVLDLNNVYFILPCYLASMLTHFFYLKYFLWTSIMAYDLFKMFRKHTTIKSSDSLFLRYLICAWCLPLSIVIILQIKNPSRLSYGFKSCFISSTLDLLIFFIVPISFILILNIFFFVYSIYSIKKVDSLALKYVTKDSMSCSNNKQEKSRLLLYSKLFILSGMSWLLGIISSIINDKYSLLWYLYILLNSFQGLFIFCSYGFNKNDKSNFKSNFTKIITSFTKNKSSLKVSFTKENNSNFTSSSNVK</sequence>
<comment type="subcellular location">
    <subcellularLocation>
        <location evidence="1">Membrane</location>
        <topology evidence="1">Multi-pass membrane protein</topology>
    </subcellularLocation>
</comment>
<gene>
    <name evidence="12" type="ORF">OXX778_LOCUS11378</name>
</gene>
<evidence type="ECO:0008006" key="14">
    <source>
        <dbReference type="Google" id="ProtNLM"/>
    </source>
</evidence>
<evidence type="ECO:0000313" key="13">
    <source>
        <dbReference type="Proteomes" id="UP000663879"/>
    </source>
</evidence>
<dbReference type="Proteomes" id="UP000663879">
    <property type="component" value="Unassembled WGS sequence"/>
</dbReference>
<feature type="compositionally biased region" description="Basic and acidic residues" evidence="8">
    <location>
        <begin position="1"/>
        <end position="11"/>
    </location>
</feature>
<dbReference type="InterPro" id="IPR000832">
    <property type="entry name" value="GPCR_2_secretin-like"/>
</dbReference>
<accession>A0A813ZJV1</accession>
<keyword evidence="4" id="KW-0949">S-adenosyl-L-methionine</keyword>
<dbReference type="PANTHER" id="PTHR13563:SF19">
    <property type="entry name" value="TRNA METHYLTRANSFERASE 10 HOMOLOG B"/>
    <property type="match status" value="1"/>
</dbReference>